<dbReference type="PANTHER" id="PTHR34582">
    <property type="entry name" value="UPF0702 TRANSMEMBRANE PROTEIN YCAP"/>
    <property type="match status" value="1"/>
</dbReference>
<dbReference type="Pfam" id="PF20730">
    <property type="entry name" value="YetF_N"/>
    <property type="match status" value="1"/>
</dbReference>
<dbReference type="Gene3D" id="3.30.240.20">
    <property type="entry name" value="bsu07140 like domains"/>
    <property type="match status" value="1"/>
</dbReference>
<reference evidence="10 11" key="1">
    <citation type="submission" date="2019-06" db="EMBL/GenBank/DDBJ databases">
        <title>Flavibacter putida gen. nov., sp. nov., a novel marine bacterium of the family Flavobacteriaceae isolated from coastal seawater.</title>
        <authorList>
            <person name="Feng X."/>
        </authorList>
    </citation>
    <scope>NUCLEOTIDE SEQUENCE [LARGE SCALE GENOMIC DNA]</scope>
    <source>
        <strain evidence="10 11">PLHSN227</strain>
    </source>
</reference>
<feature type="domain" description="YetF-like N-terminal transmembrane" evidence="9">
    <location>
        <begin position="16"/>
        <end position="83"/>
    </location>
</feature>
<evidence type="ECO:0000259" key="9">
    <source>
        <dbReference type="Pfam" id="PF20730"/>
    </source>
</evidence>
<evidence type="ECO:0000313" key="11">
    <source>
        <dbReference type="Proteomes" id="UP000317169"/>
    </source>
</evidence>
<feature type="transmembrane region" description="Helical" evidence="7">
    <location>
        <begin position="12"/>
        <end position="31"/>
    </location>
</feature>
<dbReference type="Pfam" id="PF04239">
    <property type="entry name" value="DUF421"/>
    <property type="match status" value="1"/>
</dbReference>
<keyword evidence="3" id="KW-1003">Cell membrane</keyword>
<dbReference type="AlphaFoldDB" id="A0A507ZPD8"/>
<name>A0A507ZPD8_9FLAO</name>
<feature type="transmembrane region" description="Helical" evidence="7">
    <location>
        <begin position="67"/>
        <end position="86"/>
    </location>
</feature>
<dbReference type="InterPro" id="IPR007353">
    <property type="entry name" value="DUF421"/>
</dbReference>
<evidence type="ECO:0000256" key="4">
    <source>
        <dbReference type="ARBA" id="ARBA00022692"/>
    </source>
</evidence>
<sequence>MLSNWFETYTTTIFATIIHAVLVYVGVILFTRLMGKRSFSKMSGFDFAATIAIGSLIATTITSKSVGILQGLIALLSLYTLQFIVARLRRFPAFSKGVDNEPLYLMKGTEILHENLKKARVTENDLRGKLREANVIRLSQVKAVIFETTGDVSVLHSDDLSKEVEDFVTKDVMDN</sequence>
<comment type="caution">
    <text evidence="10">The sequence shown here is derived from an EMBL/GenBank/DDBJ whole genome shotgun (WGS) entry which is preliminary data.</text>
</comment>
<dbReference type="GO" id="GO:0005886">
    <property type="term" value="C:plasma membrane"/>
    <property type="evidence" value="ECO:0007669"/>
    <property type="project" value="UniProtKB-SubCell"/>
</dbReference>
<comment type="similarity">
    <text evidence="2">Belongs to the UPF0702 family.</text>
</comment>
<feature type="transmembrane region" description="Helical" evidence="7">
    <location>
        <begin position="43"/>
        <end position="61"/>
    </location>
</feature>
<evidence type="ECO:0000256" key="3">
    <source>
        <dbReference type="ARBA" id="ARBA00022475"/>
    </source>
</evidence>
<feature type="domain" description="YetF C-terminal" evidence="8">
    <location>
        <begin position="91"/>
        <end position="164"/>
    </location>
</feature>
<evidence type="ECO:0000256" key="6">
    <source>
        <dbReference type="ARBA" id="ARBA00023136"/>
    </source>
</evidence>
<organism evidence="10 11">
    <name type="scientific">Haloflavibacter putidus</name>
    <dbReference type="NCBI Taxonomy" id="2576776"/>
    <lineage>
        <taxon>Bacteria</taxon>
        <taxon>Pseudomonadati</taxon>
        <taxon>Bacteroidota</taxon>
        <taxon>Flavobacteriia</taxon>
        <taxon>Flavobacteriales</taxon>
        <taxon>Flavobacteriaceae</taxon>
        <taxon>Haloflavibacter</taxon>
    </lineage>
</organism>
<comment type="subcellular location">
    <subcellularLocation>
        <location evidence="1">Cell membrane</location>
        <topology evidence="1">Multi-pass membrane protein</topology>
    </subcellularLocation>
</comment>
<keyword evidence="6 7" id="KW-0472">Membrane</keyword>
<protein>
    <submittedName>
        <fullName evidence="10">DUF421 domain-containing protein</fullName>
    </submittedName>
</protein>
<gene>
    <name evidence="10" type="ORF">FKR84_07755</name>
</gene>
<dbReference type="EMBL" id="VIAR01000006">
    <property type="protein sequence ID" value="TQD38867.1"/>
    <property type="molecule type" value="Genomic_DNA"/>
</dbReference>
<evidence type="ECO:0000259" key="8">
    <source>
        <dbReference type="Pfam" id="PF04239"/>
    </source>
</evidence>
<keyword evidence="4 7" id="KW-0812">Transmembrane</keyword>
<dbReference type="OrthoDB" id="9793799at2"/>
<dbReference type="InterPro" id="IPR048454">
    <property type="entry name" value="YetF_N"/>
</dbReference>
<keyword evidence="5 7" id="KW-1133">Transmembrane helix</keyword>
<evidence type="ECO:0000256" key="5">
    <source>
        <dbReference type="ARBA" id="ARBA00022989"/>
    </source>
</evidence>
<evidence type="ECO:0000313" key="10">
    <source>
        <dbReference type="EMBL" id="TQD38867.1"/>
    </source>
</evidence>
<dbReference type="PANTHER" id="PTHR34582:SF6">
    <property type="entry name" value="UPF0702 TRANSMEMBRANE PROTEIN YCAP"/>
    <property type="match status" value="1"/>
</dbReference>
<evidence type="ECO:0000256" key="2">
    <source>
        <dbReference type="ARBA" id="ARBA00006448"/>
    </source>
</evidence>
<evidence type="ECO:0000256" key="1">
    <source>
        <dbReference type="ARBA" id="ARBA00004651"/>
    </source>
</evidence>
<accession>A0A507ZPD8</accession>
<dbReference type="InterPro" id="IPR023090">
    <property type="entry name" value="UPF0702_alpha/beta_dom_sf"/>
</dbReference>
<proteinExistence type="inferred from homology"/>
<evidence type="ECO:0000256" key="7">
    <source>
        <dbReference type="SAM" id="Phobius"/>
    </source>
</evidence>
<dbReference type="RefSeq" id="WP_141421725.1">
    <property type="nucleotide sequence ID" value="NZ_VIAR01000006.1"/>
</dbReference>
<dbReference type="Proteomes" id="UP000317169">
    <property type="component" value="Unassembled WGS sequence"/>
</dbReference>
<keyword evidence="11" id="KW-1185">Reference proteome</keyword>